<feature type="non-terminal residue" evidence="1">
    <location>
        <position position="1"/>
    </location>
</feature>
<dbReference type="EMBL" id="CAJVPW010009330">
    <property type="protein sequence ID" value="CAG8604023.1"/>
    <property type="molecule type" value="Genomic_DNA"/>
</dbReference>
<comment type="caution">
    <text evidence="1">The sequence shown here is derived from an EMBL/GenBank/DDBJ whole genome shotgun (WGS) entry which is preliminary data.</text>
</comment>
<evidence type="ECO:0000313" key="1">
    <source>
        <dbReference type="EMBL" id="CAG8604023.1"/>
    </source>
</evidence>
<name>A0ACA9MPY0_9GLOM</name>
<sequence length="184" mass="20649">RQQLKAARAKKHTSGITNISDYKNLDDLIWSNNNIDERASDYFAKPSGRPSMYIGGFKRTQRCKKAELKKAAQNIRSITAYLAPALTSNIVLTSTSACELSIEIELVELKADVSVKIDKKMKIKLAIEKLDVILKKDNNLINKGVKVRMQAALQYLQLRYYYGQTKINASTTIASSLGWGDYKA</sequence>
<dbReference type="Proteomes" id="UP000789366">
    <property type="component" value="Unassembled WGS sequence"/>
</dbReference>
<evidence type="ECO:0000313" key="2">
    <source>
        <dbReference type="Proteomes" id="UP000789366"/>
    </source>
</evidence>
<protein>
    <submittedName>
        <fullName evidence="1">15659_t:CDS:1</fullName>
    </submittedName>
</protein>
<gene>
    <name evidence="1" type="ORF">SPELUC_LOCUS7241</name>
</gene>
<reference evidence="1" key="1">
    <citation type="submission" date="2021-06" db="EMBL/GenBank/DDBJ databases">
        <authorList>
            <person name="Kallberg Y."/>
            <person name="Tangrot J."/>
            <person name="Rosling A."/>
        </authorList>
    </citation>
    <scope>NUCLEOTIDE SEQUENCE</scope>
    <source>
        <strain evidence="1">28 12/20/2015</strain>
    </source>
</reference>
<proteinExistence type="predicted"/>
<accession>A0ACA9MPY0</accession>
<organism evidence="1 2">
    <name type="scientific">Cetraspora pellucida</name>
    <dbReference type="NCBI Taxonomy" id="1433469"/>
    <lineage>
        <taxon>Eukaryota</taxon>
        <taxon>Fungi</taxon>
        <taxon>Fungi incertae sedis</taxon>
        <taxon>Mucoromycota</taxon>
        <taxon>Glomeromycotina</taxon>
        <taxon>Glomeromycetes</taxon>
        <taxon>Diversisporales</taxon>
        <taxon>Gigasporaceae</taxon>
        <taxon>Cetraspora</taxon>
    </lineage>
</organism>
<keyword evidence="2" id="KW-1185">Reference proteome</keyword>